<evidence type="ECO:0000256" key="1">
    <source>
        <dbReference type="SAM" id="MobiDB-lite"/>
    </source>
</evidence>
<protein>
    <submittedName>
        <fullName evidence="3">OLC1v1005340C1</fullName>
    </submittedName>
</protein>
<gene>
    <name evidence="3" type="ORF">OLC1_LOCUS14763</name>
</gene>
<feature type="compositionally biased region" description="Basic residues" evidence="1">
    <location>
        <begin position="1"/>
        <end position="21"/>
    </location>
</feature>
<keyword evidence="4" id="KW-1185">Reference proteome</keyword>
<evidence type="ECO:0000259" key="2">
    <source>
        <dbReference type="Pfam" id="PF20167"/>
    </source>
</evidence>
<organism evidence="3 4">
    <name type="scientific">Oldenlandia corymbosa var. corymbosa</name>
    <dbReference type="NCBI Taxonomy" id="529605"/>
    <lineage>
        <taxon>Eukaryota</taxon>
        <taxon>Viridiplantae</taxon>
        <taxon>Streptophyta</taxon>
        <taxon>Embryophyta</taxon>
        <taxon>Tracheophyta</taxon>
        <taxon>Spermatophyta</taxon>
        <taxon>Magnoliopsida</taxon>
        <taxon>eudicotyledons</taxon>
        <taxon>Gunneridae</taxon>
        <taxon>Pentapetalae</taxon>
        <taxon>asterids</taxon>
        <taxon>lamiids</taxon>
        <taxon>Gentianales</taxon>
        <taxon>Rubiaceae</taxon>
        <taxon>Rubioideae</taxon>
        <taxon>Spermacoceae</taxon>
        <taxon>Hedyotis-Oldenlandia complex</taxon>
        <taxon>Oldenlandia</taxon>
    </lineage>
</organism>
<feature type="region of interest" description="Disordered" evidence="1">
    <location>
        <begin position="1"/>
        <end position="59"/>
    </location>
</feature>
<dbReference type="AlphaFoldDB" id="A0AAV1DGR9"/>
<proteinExistence type="predicted"/>
<evidence type="ECO:0000313" key="3">
    <source>
        <dbReference type="EMBL" id="CAI9106230.1"/>
    </source>
</evidence>
<evidence type="ECO:0000313" key="4">
    <source>
        <dbReference type="Proteomes" id="UP001161247"/>
    </source>
</evidence>
<reference evidence="3" key="1">
    <citation type="submission" date="2023-03" db="EMBL/GenBank/DDBJ databases">
        <authorList>
            <person name="Julca I."/>
        </authorList>
    </citation>
    <scope>NUCLEOTIDE SEQUENCE</scope>
</reference>
<accession>A0AAV1DGR9</accession>
<sequence length="282" mass="32458">MPPARRKVAARKNASKTRRRQPSSSPEEHVEPTPPSYPERQPSPEREPTPPPPPQPPRVLHEQALNTLTDEWEPRLFPRKKAWDFLLKHLKRKIITERGIGKDSATFAYIKRHRWETLAKEGADWEKDDQDNPLGFPANALQTLDLNLWHHFICCNLMSTSYTTKVAYEQALLLYVIVTDIPFDAASMIRDQFTRCIKDPKVKSWYFPVMITMLCRRAGMTFLSTDTESSLQQPLRLSKLDQRPPGASSSGQAAPTPTPAGQLRQRDFNKQTRFILDYVHQC</sequence>
<name>A0AAV1DGR9_OLDCO</name>
<dbReference type="Proteomes" id="UP001161247">
    <property type="component" value="Chromosome 5"/>
</dbReference>
<feature type="domain" description="Putative plant transposon protein" evidence="2">
    <location>
        <begin position="115"/>
        <end position="219"/>
    </location>
</feature>
<feature type="region of interest" description="Disordered" evidence="1">
    <location>
        <begin position="239"/>
        <end position="264"/>
    </location>
</feature>
<dbReference type="InterPro" id="IPR046796">
    <property type="entry name" value="Transposase_32_dom"/>
</dbReference>
<dbReference type="EMBL" id="OX459122">
    <property type="protein sequence ID" value="CAI9106230.1"/>
    <property type="molecule type" value="Genomic_DNA"/>
</dbReference>
<dbReference type="Pfam" id="PF20167">
    <property type="entry name" value="Transposase_32"/>
    <property type="match status" value="1"/>
</dbReference>